<name>A0ABQ5CVW6_9ASTR</name>
<gene>
    <name evidence="2" type="ORF">Tco_0911125</name>
</gene>
<dbReference type="EMBL" id="BQNB010014659">
    <property type="protein sequence ID" value="GJT30850.1"/>
    <property type="molecule type" value="Genomic_DNA"/>
</dbReference>
<reference evidence="2" key="1">
    <citation type="journal article" date="2022" name="Int. J. Mol. Sci.">
        <title>Draft Genome of Tanacetum Coccineum: Genomic Comparison of Closely Related Tanacetum-Family Plants.</title>
        <authorList>
            <person name="Yamashiro T."/>
            <person name="Shiraishi A."/>
            <person name="Nakayama K."/>
            <person name="Satake H."/>
        </authorList>
    </citation>
    <scope>NUCLEOTIDE SEQUENCE</scope>
</reference>
<proteinExistence type="predicted"/>
<sequence>MPMSNSILTRMTIQFIGEANQRNFQTEQVLPSVFTETLYIGCPWLYLIHNRGTKYKVWLRKVSGTNSYALFSNERKKFLHDSKYSREQAKEMPGNNGRHGRVSVNLEHNRVGVMVSGIRVSTVTQRRVDLPGDRLGHVFSGQGCHILAQVENLEVGKKLIFTNLLNNTVSMVSFNDSGIALRVENVPRMPLNQQRPFVKSPADKEPHVERADNNNHMNIKTNWRDIVHECDFKTNKMVRFKQIYDDVVDILETNDQLDPVKIPLFDIC</sequence>
<feature type="compositionally biased region" description="Basic and acidic residues" evidence="1">
    <location>
        <begin position="201"/>
        <end position="213"/>
    </location>
</feature>
<accession>A0ABQ5CVW6</accession>
<evidence type="ECO:0000313" key="3">
    <source>
        <dbReference type="Proteomes" id="UP001151760"/>
    </source>
</evidence>
<comment type="caution">
    <text evidence="2">The sequence shown here is derived from an EMBL/GenBank/DDBJ whole genome shotgun (WGS) entry which is preliminary data.</text>
</comment>
<protein>
    <submittedName>
        <fullName evidence="2">Uncharacterized protein</fullName>
    </submittedName>
</protein>
<reference evidence="2" key="2">
    <citation type="submission" date="2022-01" db="EMBL/GenBank/DDBJ databases">
        <authorList>
            <person name="Yamashiro T."/>
            <person name="Shiraishi A."/>
            <person name="Satake H."/>
            <person name="Nakayama K."/>
        </authorList>
    </citation>
    <scope>NUCLEOTIDE SEQUENCE</scope>
</reference>
<keyword evidence="3" id="KW-1185">Reference proteome</keyword>
<evidence type="ECO:0000313" key="2">
    <source>
        <dbReference type="EMBL" id="GJT30850.1"/>
    </source>
</evidence>
<evidence type="ECO:0000256" key="1">
    <source>
        <dbReference type="SAM" id="MobiDB-lite"/>
    </source>
</evidence>
<feature type="region of interest" description="Disordered" evidence="1">
    <location>
        <begin position="194"/>
        <end position="213"/>
    </location>
</feature>
<dbReference type="Proteomes" id="UP001151760">
    <property type="component" value="Unassembled WGS sequence"/>
</dbReference>
<organism evidence="2 3">
    <name type="scientific">Tanacetum coccineum</name>
    <dbReference type="NCBI Taxonomy" id="301880"/>
    <lineage>
        <taxon>Eukaryota</taxon>
        <taxon>Viridiplantae</taxon>
        <taxon>Streptophyta</taxon>
        <taxon>Embryophyta</taxon>
        <taxon>Tracheophyta</taxon>
        <taxon>Spermatophyta</taxon>
        <taxon>Magnoliopsida</taxon>
        <taxon>eudicotyledons</taxon>
        <taxon>Gunneridae</taxon>
        <taxon>Pentapetalae</taxon>
        <taxon>asterids</taxon>
        <taxon>campanulids</taxon>
        <taxon>Asterales</taxon>
        <taxon>Asteraceae</taxon>
        <taxon>Asteroideae</taxon>
        <taxon>Anthemideae</taxon>
        <taxon>Anthemidinae</taxon>
        <taxon>Tanacetum</taxon>
    </lineage>
</organism>